<dbReference type="InterPro" id="IPR003033">
    <property type="entry name" value="SCP2_sterol-bd_dom"/>
</dbReference>
<dbReference type="Pfam" id="PF01638">
    <property type="entry name" value="HxlR"/>
    <property type="match status" value="1"/>
</dbReference>
<gene>
    <name evidence="5" type="ORF">C7M71_027330</name>
</gene>
<dbReference type="GO" id="GO:0003677">
    <property type="term" value="F:DNA binding"/>
    <property type="evidence" value="ECO:0007669"/>
    <property type="project" value="UniProtKB-KW"/>
</dbReference>
<dbReference type="PANTHER" id="PTHR33204">
    <property type="entry name" value="TRANSCRIPTIONAL REGULATOR, MARR FAMILY"/>
    <property type="match status" value="1"/>
</dbReference>
<reference evidence="6" key="1">
    <citation type="submission" date="2018-07" db="EMBL/GenBank/DDBJ databases">
        <title>Streptacidiphilus bronchialis DSM 106435 chromosome.</title>
        <authorList>
            <person name="Batra D."/>
            <person name="Gulvik C.A."/>
        </authorList>
    </citation>
    <scope>NUCLEOTIDE SEQUENCE [LARGE SCALE GENOMIC DNA]</scope>
    <source>
        <strain evidence="6">DSM 106435</strain>
    </source>
</reference>
<evidence type="ECO:0000256" key="1">
    <source>
        <dbReference type="ARBA" id="ARBA00023015"/>
    </source>
</evidence>
<dbReference type="PANTHER" id="PTHR33204:SF18">
    <property type="entry name" value="TRANSCRIPTIONAL REGULATORY PROTEIN"/>
    <property type="match status" value="1"/>
</dbReference>
<protein>
    <submittedName>
        <fullName evidence="5">Transcriptional regulator</fullName>
    </submittedName>
</protein>
<evidence type="ECO:0000313" key="6">
    <source>
        <dbReference type="Proteomes" id="UP000249340"/>
    </source>
</evidence>
<evidence type="ECO:0000256" key="2">
    <source>
        <dbReference type="ARBA" id="ARBA00023125"/>
    </source>
</evidence>
<keyword evidence="6" id="KW-1185">Reference proteome</keyword>
<dbReference type="Proteomes" id="UP000249340">
    <property type="component" value="Chromosome"/>
</dbReference>
<dbReference type="EMBL" id="CP031264">
    <property type="protein sequence ID" value="AXI80550.1"/>
    <property type="molecule type" value="Genomic_DNA"/>
</dbReference>
<dbReference type="InterPro" id="IPR036388">
    <property type="entry name" value="WH-like_DNA-bd_sf"/>
</dbReference>
<keyword evidence="2" id="KW-0238">DNA-binding</keyword>
<dbReference type="Gene3D" id="1.10.10.10">
    <property type="entry name" value="Winged helix-like DNA-binding domain superfamily/Winged helix DNA-binding domain"/>
    <property type="match status" value="1"/>
</dbReference>
<dbReference type="InterPro" id="IPR011991">
    <property type="entry name" value="ArsR-like_HTH"/>
</dbReference>
<dbReference type="InterPro" id="IPR036527">
    <property type="entry name" value="SCP2_sterol-bd_dom_sf"/>
</dbReference>
<evidence type="ECO:0000259" key="4">
    <source>
        <dbReference type="PROSITE" id="PS51118"/>
    </source>
</evidence>
<dbReference type="AlphaFoldDB" id="A0A345T3J5"/>
<dbReference type="OrthoDB" id="9792527at2"/>
<evidence type="ECO:0000256" key="3">
    <source>
        <dbReference type="ARBA" id="ARBA00023163"/>
    </source>
</evidence>
<dbReference type="KEGG" id="stri:C7M71_027330"/>
<dbReference type="SUPFAM" id="SSF46785">
    <property type="entry name" value="Winged helix' DNA-binding domain"/>
    <property type="match status" value="1"/>
</dbReference>
<dbReference type="CDD" id="cd00090">
    <property type="entry name" value="HTH_ARSR"/>
    <property type="match status" value="1"/>
</dbReference>
<evidence type="ECO:0000313" key="5">
    <source>
        <dbReference type="EMBL" id="AXI80550.1"/>
    </source>
</evidence>
<dbReference type="InterPro" id="IPR036390">
    <property type="entry name" value="WH_DNA-bd_sf"/>
</dbReference>
<feature type="domain" description="HTH hxlR-type" evidence="4">
    <location>
        <begin position="10"/>
        <end position="108"/>
    </location>
</feature>
<keyword evidence="1" id="KW-0805">Transcription regulation</keyword>
<dbReference type="InterPro" id="IPR002577">
    <property type="entry name" value="HTH_HxlR"/>
</dbReference>
<dbReference type="PROSITE" id="PS51118">
    <property type="entry name" value="HTH_HXLR"/>
    <property type="match status" value="1"/>
</dbReference>
<dbReference type="Gene3D" id="3.30.1050.10">
    <property type="entry name" value="SCP2 sterol-binding domain"/>
    <property type="match status" value="1"/>
</dbReference>
<proteinExistence type="predicted"/>
<dbReference type="Pfam" id="PF02036">
    <property type="entry name" value="SCP2"/>
    <property type="match status" value="1"/>
</dbReference>
<dbReference type="RefSeq" id="WP_111490947.1">
    <property type="nucleotide sequence ID" value="NZ_CP031264.1"/>
</dbReference>
<organism evidence="5 6">
    <name type="scientific">Peterkaempfera bronchialis</name>
    <dbReference type="NCBI Taxonomy" id="2126346"/>
    <lineage>
        <taxon>Bacteria</taxon>
        <taxon>Bacillati</taxon>
        <taxon>Actinomycetota</taxon>
        <taxon>Actinomycetes</taxon>
        <taxon>Kitasatosporales</taxon>
        <taxon>Streptomycetaceae</taxon>
        <taxon>Peterkaempfera</taxon>
    </lineage>
</organism>
<dbReference type="SUPFAM" id="SSF55718">
    <property type="entry name" value="SCP-like"/>
    <property type="match status" value="1"/>
</dbReference>
<sequence length="211" mass="22196">MPRRSYAHYCAVARALDTVGERWTLLIVRELLAGPRRYTDLHADLPGVSTDVLASRLKELEADGLVERRRVGRAAGTHLYALTPRGRALQPVLAALATWGAAGLGEPGPTDAVRSHWSALPLLRALDRAAPGAAGTAEVRLPGGPFHLLLDPADPHYADGPADHPDAVLTLDDATAAALADGRTTLGAALHQARLTISGDTPLAKALRTAD</sequence>
<name>A0A345T3J5_9ACTN</name>
<keyword evidence="3" id="KW-0804">Transcription</keyword>
<accession>A0A345T3J5</accession>